<evidence type="ECO:0000313" key="6">
    <source>
        <dbReference type="EMBL" id="THU84763.1"/>
    </source>
</evidence>
<dbReference type="OrthoDB" id="6770063at2759"/>
<comment type="subcellular location">
    <subcellularLocation>
        <location evidence="1">Membrane</location>
        <topology evidence="1">Multi-pass membrane protein</topology>
    </subcellularLocation>
</comment>
<dbReference type="Proteomes" id="UP000297245">
    <property type="component" value="Unassembled WGS sequence"/>
</dbReference>
<sequence>MILCFQSMQTYVVDWFTLRAASSFALAAVSCLQSLAVFGFLLFAPTMYDHLGFGVGDSILGAVAILIGPVIFWKYGKTIRKASKYAKKS</sequence>
<dbReference type="PANTHER" id="PTHR23502">
    <property type="entry name" value="MAJOR FACILITATOR SUPERFAMILY"/>
    <property type="match status" value="1"/>
</dbReference>
<protein>
    <recommendedName>
        <fullName evidence="8">Major facilitator superfamily (MFS) profile domain-containing protein</fullName>
    </recommendedName>
</protein>
<keyword evidence="4 5" id="KW-0472">Membrane</keyword>
<name>A0A4S8L8I8_DENBC</name>
<keyword evidence="2 5" id="KW-0812">Transmembrane</keyword>
<evidence type="ECO:0000256" key="3">
    <source>
        <dbReference type="ARBA" id="ARBA00022989"/>
    </source>
</evidence>
<gene>
    <name evidence="6" type="ORF">K435DRAFT_686893</name>
</gene>
<keyword evidence="7" id="KW-1185">Reference proteome</keyword>
<reference evidence="6 7" key="1">
    <citation type="journal article" date="2019" name="Nat. Ecol. Evol.">
        <title>Megaphylogeny resolves global patterns of mushroom evolution.</title>
        <authorList>
            <person name="Varga T."/>
            <person name="Krizsan K."/>
            <person name="Foldi C."/>
            <person name="Dima B."/>
            <person name="Sanchez-Garcia M."/>
            <person name="Sanchez-Ramirez S."/>
            <person name="Szollosi G.J."/>
            <person name="Szarkandi J.G."/>
            <person name="Papp V."/>
            <person name="Albert L."/>
            <person name="Andreopoulos W."/>
            <person name="Angelini C."/>
            <person name="Antonin V."/>
            <person name="Barry K.W."/>
            <person name="Bougher N.L."/>
            <person name="Buchanan P."/>
            <person name="Buyck B."/>
            <person name="Bense V."/>
            <person name="Catcheside P."/>
            <person name="Chovatia M."/>
            <person name="Cooper J."/>
            <person name="Damon W."/>
            <person name="Desjardin D."/>
            <person name="Finy P."/>
            <person name="Geml J."/>
            <person name="Haridas S."/>
            <person name="Hughes K."/>
            <person name="Justo A."/>
            <person name="Karasinski D."/>
            <person name="Kautmanova I."/>
            <person name="Kiss B."/>
            <person name="Kocsube S."/>
            <person name="Kotiranta H."/>
            <person name="LaButti K.M."/>
            <person name="Lechner B.E."/>
            <person name="Liimatainen K."/>
            <person name="Lipzen A."/>
            <person name="Lukacs Z."/>
            <person name="Mihaltcheva S."/>
            <person name="Morgado L.N."/>
            <person name="Niskanen T."/>
            <person name="Noordeloos M.E."/>
            <person name="Ohm R.A."/>
            <person name="Ortiz-Santana B."/>
            <person name="Ovrebo C."/>
            <person name="Racz N."/>
            <person name="Riley R."/>
            <person name="Savchenko A."/>
            <person name="Shiryaev A."/>
            <person name="Soop K."/>
            <person name="Spirin V."/>
            <person name="Szebenyi C."/>
            <person name="Tomsovsky M."/>
            <person name="Tulloss R.E."/>
            <person name="Uehling J."/>
            <person name="Grigoriev I.V."/>
            <person name="Vagvolgyi C."/>
            <person name="Papp T."/>
            <person name="Martin F.M."/>
            <person name="Miettinen O."/>
            <person name="Hibbett D.S."/>
            <person name="Nagy L.G."/>
        </authorList>
    </citation>
    <scope>NUCLEOTIDE SEQUENCE [LARGE SCALE GENOMIC DNA]</scope>
    <source>
        <strain evidence="6 7">CBS 962.96</strain>
    </source>
</reference>
<organism evidence="6 7">
    <name type="scientific">Dendrothele bispora (strain CBS 962.96)</name>
    <dbReference type="NCBI Taxonomy" id="1314807"/>
    <lineage>
        <taxon>Eukaryota</taxon>
        <taxon>Fungi</taxon>
        <taxon>Dikarya</taxon>
        <taxon>Basidiomycota</taxon>
        <taxon>Agaricomycotina</taxon>
        <taxon>Agaricomycetes</taxon>
        <taxon>Agaricomycetidae</taxon>
        <taxon>Agaricales</taxon>
        <taxon>Agaricales incertae sedis</taxon>
        <taxon>Dendrothele</taxon>
    </lineage>
</organism>
<dbReference type="InterPro" id="IPR036259">
    <property type="entry name" value="MFS_trans_sf"/>
</dbReference>
<dbReference type="GO" id="GO:0022857">
    <property type="term" value="F:transmembrane transporter activity"/>
    <property type="evidence" value="ECO:0007669"/>
    <property type="project" value="TreeGrafter"/>
</dbReference>
<evidence type="ECO:0000256" key="4">
    <source>
        <dbReference type="ARBA" id="ARBA00023136"/>
    </source>
</evidence>
<dbReference type="AlphaFoldDB" id="A0A4S8L8I8"/>
<accession>A0A4S8L8I8</accession>
<evidence type="ECO:0000256" key="5">
    <source>
        <dbReference type="SAM" id="Phobius"/>
    </source>
</evidence>
<dbReference type="SUPFAM" id="SSF103473">
    <property type="entry name" value="MFS general substrate transporter"/>
    <property type="match status" value="1"/>
</dbReference>
<keyword evidence="3 5" id="KW-1133">Transmembrane helix</keyword>
<evidence type="ECO:0000256" key="2">
    <source>
        <dbReference type="ARBA" id="ARBA00022692"/>
    </source>
</evidence>
<proteinExistence type="predicted"/>
<evidence type="ECO:0008006" key="8">
    <source>
        <dbReference type="Google" id="ProtNLM"/>
    </source>
</evidence>
<evidence type="ECO:0000256" key="1">
    <source>
        <dbReference type="ARBA" id="ARBA00004141"/>
    </source>
</evidence>
<feature type="transmembrane region" description="Helical" evidence="5">
    <location>
        <begin position="50"/>
        <end position="73"/>
    </location>
</feature>
<dbReference type="PANTHER" id="PTHR23502:SF60">
    <property type="entry name" value="MAJOR FACILITATOR SUPERFAMILY (MFS) PROFILE DOMAIN-CONTAINING PROTEIN-RELATED"/>
    <property type="match status" value="1"/>
</dbReference>
<evidence type="ECO:0000313" key="7">
    <source>
        <dbReference type="Proteomes" id="UP000297245"/>
    </source>
</evidence>
<dbReference type="EMBL" id="ML179581">
    <property type="protein sequence ID" value="THU84763.1"/>
    <property type="molecule type" value="Genomic_DNA"/>
</dbReference>
<feature type="transmembrane region" description="Helical" evidence="5">
    <location>
        <begin position="21"/>
        <end position="44"/>
    </location>
</feature>
<dbReference type="GO" id="GO:0005886">
    <property type="term" value="C:plasma membrane"/>
    <property type="evidence" value="ECO:0007669"/>
    <property type="project" value="TreeGrafter"/>
</dbReference>